<gene>
    <name evidence="4 7" type="primary">fliE</name>
    <name evidence="6" type="ORF">RGI145_14865</name>
    <name evidence="7" type="ORF">RQ831_02990</name>
</gene>
<accession>A0A1L7AHC0</accession>
<dbReference type="EMBL" id="CP015583">
    <property type="protein sequence ID" value="APT58198.1"/>
    <property type="molecule type" value="Genomic_DNA"/>
</dbReference>
<evidence type="ECO:0000313" key="9">
    <source>
        <dbReference type="Proteomes" id="UP001258945"/>
    </source>
</evidence>
<evidence type="ECO:0000256" key="4">
    <source>
        <dbReference type="HAMAP-Rule" id="MF_00724"/>
    </source>
</evidence>
<comment type="subcellular location">
    <subcellularLocation>
        <location evidence="1 4">Bacterial flagellum basal body</location>
    </subcellularLocation>
</comment>
<keyword evidence="6" id="KW-0282">Flagellum</keyword>
<dbReference type="EMBL" id="JAVVDO010000003">
    <property type="protein sequence ID" value="MDT8330003.1"/>
    <property type="molecule type" value="Genomic_DNA"/>
</dbReference>
<dbReference type="NCBIfam" id="TIGR00205">
    <property type="entry name" value="fliE"/>
    <property type="match status" value="1"/>
</dbReference>
<comment type="similarity">
    <text evidence="2 4">Belongs to the FliE family.</text>
</comment>
<keyword evidence="6" id="KW-0966">Cell projection</keyword>
<dbReference type="Proteomes" id="UP001258945">
    <property type="component" value="Unassembled WGS sequence"/>
</dbReference>
<dbReference type="Pfam" id="PF02049">
    <property type="entry name" value="FliE"/>
    <property type="match status" value="1"/>
</dbReference>
<name>A0A1L7AHC0_9PROT</name>
<dbReference type="Proteomes" id="UP000185494">
    <property type="component" value="Chromosome 1"/>
</dbReference>
<dbReference type="eggNOG" id="COG1677">
    <property type="taxonomic scope" value="Bacteria"/>
</dbReference>
<protein>
    <recommendedName>
        <fullName evidence="4 5">Flagellar hook-basal body complex protein FliE</fullName>
    </recommendedName>
</protein>
<keyword evidence="9" id="KW-1185">Reference proteome</keyword>
<dbReference type="GO" id="GO:0005198">
    <property type="term" value="F:structural molecule activity"/>
    <property type="evidence" value="ECO:0007669"/>
    <property type="project" value="UniProtKB-UniRule"/>
</dbReference>
<organism evidence="6 8">
    <name type="scientific">Roseomonas gilardii</name>
    <dbReference type="NCBI Taxonomy" id="257708"/>
    <lineage>
        <taxon>Bacteria</taxon>
        <taxon>Pseudomonadati</taxon>
        <taxon>Pseudomonadota</taxon>
        <taxon>Alphaproteobacteria</taxon>
        <taxon>Acetobacterales</taxon>
        <taxon>Roseomonadaceae</taxon>
        <taxon>Roseomonas</taxon>
    </lineage>
</organism>
<dbReference type="PRINTS" id="PR01006">
    <property type="entry name" value="FLGHOOKFLIE"/>
</dbReference>
<dbReference type="AlphaFoldDB" id="A0A1L7AHC0"/>
<keyword evidence="6" id="KW-0969">Cilium</keyword>
<sequence>MSDPVSANFAITAYRSAGGPGAAEAGGDPLSGFGAALRQAMDGAVELSHRADAASAQALSGQGNVTDVVLAVSKAELSLQTTVALRDKMVSAYQDIMRMPI</sequence>
<dbReference type="STRING" id="257708.RGI145_14865"/>
<keyword evidence="3 4" id="KW-0975">Bacterial flagellum</keyword>
<dbReference type="HAMAP" id="MF_00724">
    <property type="entry name" value="FliE"/>
    <property type="match status" value="1"/>
</dbReference>
<dbReference type="KEGG" id="rgi:RGI145_14865"/>
<evidence type="ECO:0000256" key="1">
    <source>
        <dbReference type="ARBA" id="ARBA00004117"/>
    </source>
</evidence>
<evidence type="ECO:0000256" key="5">
    <source>
        <dbReference type="NCBIfam" id="TIGR00205"/>
    </source>
</evidence>
<dbReference type="PANTHER" id="PTHR34653:SF1">
    <property type="entry name" value="FLAGELLAR HOOK-BASAL BODY COMPLEX PROTEIN FLIE"/>
    <property type="match status" value="1"/>
</dbReference>
<evidence type="ECO:0000313" key="8">
    <source>
        <dbReference type="Proteomes" id="UP000185494"/>
    </source>
</evidence>
<evidence type="ECO:0000313" key="6">
    <source>
        <dbReference type="EMBL" id="APT58198.1"/>
    </source>
</evidence>
<reference evidence="6 8" key="1">
    <citation type="submission" date="2016-05" db="EMBL/GenBank/DDBJ databases">
        <title>Complete Genome and Methylome Analysis of Psychrotrophic Bacterial Isolates from Antarctic Lake Untersee.</title>
        <authorList>
            <person name="Fomenkov A."/>
            <person name="Akimov V.N."/>
            <person name="Vasilyeva L.V."/>
            <person name="Andersen D."/>
            <person name="Vincze T."/>
            <person name="Roberts R.J."/>
        </authorList>
    </citation>
    <scope>NUCLEOTIDE SEQUENCE [LARGE SCALE GENOMIC DNA]</scope>
    <source>
        <strain evidence="6 8">U14-5</strain>
    </source>
</reference>
<evidence type="ECO:0000256" key="2">
    <source>
        <dbReference type="ARBA" id="ARBA00009272"/>
    </source>
</evidence>
<dbReference type="RefSeq" id="WP_075798973.1">
    <property type="nucleotide sequence ID" value="NZ_CP015583.1"/>
</dbReference>
<proteinExistence type="inferred from homology"/>
<dbReference type="GO" id="GO:0009425">
    <property type="term" value="C:bacterial-type flagellum basal body"/>
    <property type="evidence" value="ECO:0007669"/>
    <property type="project" value="UniProtKB-SubCell"/>
</dbReference>
<dbReference type="GO" id="GO:0071973">
    <property type="term" value="P:bacterial-type flagellum-dependent cell motility"/>
    <property type="evidence" value="ECO:0007669"/>
    <property type="project" value="InterPro"/>
</dbReference>
<evidence type="ECO:0000313" key="7">
    <source>
        <dbReference type="EMBL" id="MDT8330003.1"/>
    </source>
</evidence>
<dbReference type="PANTHER" id="PTHR34653">
    <property type="match status" value="1"/>
</dbReference>
<reference evidence="7" key="3">
    <citation type="submission" date="2023-09" db="EMBL/GenBank/DDBJ databases">
        <authorList>
            <person name="Schober I."/>
            <person name="Bunk B."/>
        </authorList>
    </citation>
    <scope>NUCLEOTIDE SEQUENCE</scope>
    <source>
        <strain evidence="7">DSM 103800</strain>
    </source>
</reference>
<dbReference type="InterPro" id="IPR001624">
    <property type="entry name" value="FliE"/>
</dbReference>
<dbReference type="GO" id="GO:0003774">
    <property type="term" value="F:cytoskeletal motor activity"/>
    <property type="evidence" value="ECO:0007669"/>
    <property type="project" value="InterPro"/>
</dbReference>
<evidence type="ECO:0000256" key="3">
    <source>
        <dbReference type="ARBA" id="ARBA00023143"/>
    </source>
</evidence>
<reference evidence="7 9" key="2">
    <citation type="journal article" date="2019" name="Microb. Pathog.">
        <title>Comparison of VITEK 2, MALDI-TOF MS, 16S rRNA gene sequencing, and whole-genome sequencing for identification of Roseomonas mucosa.</title>
        <authorList>
            <person name="Rudolph W.W."/>
            <person name="Gunzer F."/>
            <person name="Trauth M."/>
            <person name="Bunk B."/>
            <person name="Bigge R."/>
            <person name="Schrottner P."/>
        </authorList>
    </citation>
    <scope>NUCLEOTIDE SEQUENCE [LARGE SCALE GENOMIC DNA]</scope>
    <source>
        <strain evidence="7 9">DSM 103800</strain>
    </source>
</reference>